<dbReference type="AlphaFoldDB" id="A0A1B6ER26"/>
<feature type="region of interest" description="Disordered" evidence="1">
    <location>
        <begin position="580"/>
        <end position="804"/>
    </location>
</feature>
<feature type="compositionally biased region" description="Low complexity" evidence="1">
    <location>
        <begin position="745"/>
        <end position="763"/>
    </location>
</feature>
<dbReference type="Pfam" id="PF07145">
    <property type="entry name" value="PAM2"/>
    <property type="match status" value="1"/>
</dbReference>
<feature type="non-terminal residue" evidence="2">
    <location>
        <position position="1"/>
    </location>
</feature>
<feature type="compositionally biased region" description="Polar residues" evidence="1">
    <location>
        <begin position="764"/>
        <end position="788"/>
    </location>
</feature>
<dbReference type="InterPro" id="IPR009818">
    <property type="entry name" value="PAM2_motif"/>
</dbReference>
<accession>A0A1B6ER26</accession>
<feature type="compositionally biased region" description="Low complexity" evidence="1">
    <location>
        <begin position="580"/>
        <end position="637"/>
    </location>
</feature>
<name>A0A1B6ER26_9HEMI</name>
<evidence type="ECO:0000313" key="2">
    <source>
        <dbReference type="EMBL" id="JAS40386.1"/>
    </source>
</evidence>
<feature type="compositionally biased region" description="Low complexity" evidence="1">
    <location>
        <begin position="646"/>
        <end position="738"/>
    </location>
</feature>
<protein>
    <submittedName>
        <fullName evidence="2">Uncharacterized protein</fullName>
    </submittedName>
</protein>
<reference evidence="2" key="1">
    <citation type="submission" date="2015-11" db="EMBL/GenBank/DDBJ databases">
        <title>De novo transcriptome assembly of four potential Pierce s Disease insect vectors from Arizona vineyards.</title>
        <authorList>
            <person name="Tassone E.E."/>
        </authorList>
    </citation>
    <scope>NUCLEOTIDE SEQUENCE</scope>
</reference>
<evidence type="ECO:0000256" key="1">
    <source>
        <dbReference type="SAM" id="MobiDB-lite"/>
    </source>
</evidence>
<sequence length="804" mass="87001">DFAFSISRSNDSLIAVKNSKNDLNFEKIAENGGSDNKIKDCFNLIDNNSLEDEEDDDNDNVIDYLNDSSVKHQNSEVSDNVVNADSEESEEEWNYYRIENKTDESKDDFSEPQLNVKNINTLSSEDIDKMNYEKIESQLNPNAPEFIPSSPMRNHYNNIFNDQIISESPKRSLATACNIQDIDNDEVWTEIKQRPSDANILLENVNDFNEDLIISESGFHEQSAVNEVVVDLNKTHVLSDSDLDDDVSNNNEVAVVIDNGEKRSESDKENNIIEMVQSSEVIENNDVEAKVESNLIDVENTLIDNKKMDTAEVYEQTNQNSTVYEDVLMSDPQNEINVPYTEVESIVTNVNVIDQIINEVKDIQIKQEDQKLVAENVIEENTVEALNDNVIVQIAEEFQIINNESSIEVHESQHSINGCDELVSAIADSEVQIESPKSESVIEAAYSLMSLKSVPSTTDVMETESEKKESDVTSISKVENAVEQINGADEIVAPNKNSESIKIEENVTNNVVKEVRELEKSAVKSPISARSKIVTNKSAPTSTVKSTLVKTTKTIEKKAAPSNVSTVTVAARKTTTAASSSSTLASSRKIVSTSTSSSISGARKPTTTVSTATRFATAKLSTRPTSATSSSSTSSVTKPLTRTDGKTSTTASKTTTVPAKSTISTTKPSSLLAKKSSVLSSASAPSSSLVNGSKTTATKTTVSVQKTSNVGGSSLSSKSGTTTAARPLSSKSSTLTTAKRTDIKAPVTTSTSVSKTVAARSSTLSSTVAKKPSVTTVTTASKTLQNGGIRSKLTSERTASKQAN</sequence>
<dbReference type="EMBL" id="GECZ01029383">
    <property type="protein sequence ID" value="JAS40386.1"/>
    <property type="molecule type" value="Transcribed_RNA"/>
</dbReference>
<feature type="compositionally biased region" description="Basic and acidic residues" evidence="1">
    <location>
        <begin position="793"/>
        <end position="804"/>
    </location>
</feature>
<organism evidence="2">
    <name type="scientific">Cuerna arida</name>
    <dbReference type="NCBI Taxonomy" id="1464854"/>
    <lineage>
        <taxon>Eukaryota</taxon>
        <taxon>Metazoa</taxon>
        <taxon>Ecdysozoa</taxon>
        <taxon>Arthropoda</taxon>
        <taxon>Hexapoda</taxon>
        <taxon>Insecta</taxon>
        <taxon>Pterygota</taxon>
        <taxon>Neoptera</taxon>
        <taxon>Paraneoptera</taxon>
        <taxon>Hemiptera</taxon>
        <taxon>Auchenorrhyncha</taxon>
        <taxon>Membracoidea</taxon>
        <taxon>Cicadellidae</taxon>
        <taxon>Cicadellinae</taxon>
        <taxon>Proconiini</taxon>
        <taxon>Cuerna</taxon>
    </lineage>
</organism>
<proteinExistence type="predicted"/>
<gene>
    <name evidence="2" type="ORF">g.11061</name>
</gene>